<keyword evidence="2" id="KW-1185">Reference proteome</keyword>
<evidence type="ECO:0000313" key="1">
    <source>
        <dbReference type="EMBL" id="MCI03234.1"/>
    </source>
</evidence>
<organism evidence="1 2">
    <name type="scientific">Trifolium medium</name>
    <dbReference type="NCBI Taxonomy" id="97028"/>
    <lineage>
        <taxon>Eukaryota</taxon>
        <taxon>Viridiplantae</taxon>
        <taxon>Streptophyta</taxon>
        <taxon>Embryophyta</taxon>
        <taxon>Tracheophyta</taxon>
        <taxon>Spermatophyta</taxon>
        <taxon>Magnoliopsida</taxon>
        <taxon>eudicotyledons</taxon>
        <taxon>Gunneridae</taxon>
        <taxon>Pentapetalae</taxon>
        <taxon>rosids</taxon>
        <taxon>fabids</taxon>
        <taxon>Fabales</taxon>
        <taxon>Fabaceae</taxon>
        <taxon>Papilionoideae</taxon>
        <taxon>50 kb inversion clade</taxon>
        <taxon>NPAAA clade</taxon>
        <taxon>Hologalegina</taxon>
        <taxon>IRL clade</taxon>
        <taxon>Trifolieae</taxon>
        <taxon>Trifolium</taxon>
    </lineage>
</organism>
<proteinExistence type="predicted"/>
<name>A0A392NUX2_9FABA</name>
<dbReference type="EMBL" id="LXQA010051559">
    <property type="protein sequence ID" value="MCI03234.1"/>
    <property type="molecule type" value="Genomic_DNA"/>
</dbReference>
<dbReference type="Proteomes" id="UP000265520">
    <property type="component" value="Unassembled WGS sequence"/>
</dbReference>
<sequence length="91" mass="10161">MLADNGVSRGKITESSFDFHFPLKQLREDWKREQVAAEAESSTDVPLPRVRRYNGRLRRTACSTLAARGITVKRLAPPVKGKLLGTFCSSL</sequence>
<protein>
    <submittedName>
        <fullName evidence="1">Uncharacterized protein</fullName>
    </submittedName>
</protein>
<evidence type="ECO:0000313" key="2">
    <source>
        <dbReference type="Proteomes" id="UP000265520"/>
    </source>
</evidence>
<dbReference type="AlphaFoldDB" id="A0A392NUX2"/>
<reference evidence="1 2" key="1">
    <citation type="journal article" date="2018" name="Front. Plant Sci.">
        <title>Red Clover (Trifolium pratense) and Zigzag Clover (T. medium) - A Picture of Genomic Similarities and Differences.</title>
        <authorList>
            <person name="Dluhosova J."/>
            <person name="Istvanek J."/>
            <person name="Nedelnik J."/>
            <person name="Repkova J."/>
        </authorList>
    </citation>
    <scope>NUCLEOTIDE SEQUENCE [LARGE SCALE GENOMIC DNA]</scope>
    <source>
        <strain evidence="2">cv. 10/8</strain>
        <tissue evidence="1">Leaf</tissue>
    </source>
</reference>
<comment type="caution">
    <text evidence="1">The sequence shown here is derived from an EMBL/GenBank/DDBJ whole genome shotgun (WGS) entry which is preliminary data.</text>
</comment>
<accession>A0A392NUX2</accession>